<keyword evidence="12" id="KW-0902">Two-component regulatory system</keyword>
<dbReference type="SMART" id="SM00091">
    <property type="entry name" value="PAS"/>
    <property type="match status" value="1"/>
</dbReference>
<keyword evidence="18" id="KW-1185">Reference proteome</keyword>
<feature type="transmembrane region" description="Helical" evidence="14">
    <location>
        <begin position="21"/>
        <end position="45"/>
    </location>
</feature>
<dbReference type="SUPFAM" id="SSF47384">
    <property type="entry name" value="Homodimeric domain of signal transducing histidine kinase"/>
    <property type="match status" value="1"/>
</dbReference>
<evidence type="ECO:0000259" key="15">
    <source>
        <dbReference type="PROSITE" id="PS50109"/>
    </source>
</evidence>
<accession>A0A2G5K5G7</accession>
<name>A0A2G5K5G7_9RHOB</name>
<sequence>MRQFPLIRLGDKLNRWRKLSSVRMTFAWGLLALGPLLIIFTIVALRTIADAGSSPIMRGIIFADFIYGILIVSLVITSITRVYIARKRNSAGSQLHMRLSGVFAIIALIPTVLVALFAALIINAGLEGWFSNRVRDVVGSSLAAAQAYETEQREDLQEDVALLARSLNELKRRQPFLEDSELRVALTQLQTNVQRGLKEAYVIDGGSELRARGEQSYLFGFEEPKPENLEAAIAGKTVVIEDWSNDEFRALVRLESFADRFLYVSREVDGEILSLLDDTKETVQFYNQMESERDRLLFDFSLIYLAFAAIITLSAIWIGLIFAERLARPVGRLAGAAQRLGRGDFDVRVVEERGDDEIAMLSRVFNTMTSQVKKQRDDLIAANIETERRRRLFDGVLSSVTAGVIGLSQDGRIRVMNSAAERLLNLDLARDMDREIDDAIPEFSELFHEVEDKTVSSKQRQISLTRAGTSEILLVRMAERREEGGEVEGYVVTFDDVSDLVSAQRMAAWGDVARRIAHEIKNPLTPIQLSAERVSRKFGPMLGDQSDDLKQYTDVIVRQTNDLRRIVDEFSKFARMPEPDKRNHDLTALVKDAVVLQKAALTDVHISMSNRAGTIWLDIDDTMIRQALTNLIKNAGEAIEAYQEKDIEDGFEPKIKVAMQMHDDAVEITIADNGIGLPAENRSRLFEPYVTHRDEGTGLGLSIVKKIIEEHGGTLELIDAQKFKGCRHTGALARIILPLGSNSTEHNQKADAKVA</sequence>
<dbReference type="GO" id="GO:0005524">
    <property type="term" value="F:ATP binding"/>
    <property type="evidence" value="ECO:0007669"/>
    <property type="project" value="UniProtKB-KW"/>
</dbReference>
<keyword evidence="6" id="KW-0808">Transferase</keyword>
<reference evidence="17 18" key="1">
    <citation type="submission" date="2016-08" db="EMBL/GenBank/DDBJ databases">
        <title>Draft genome of Amylibacter sp. strain 4G11.</title>
        <authorList>
            <person name="Wong S.-K."/>
            <person name="Hamasaki K."/>
            <person name="Yoshizawa S."/>
        </authorList>
    </citation>
    <scope>NUCLEOTIDE SEQUENCE [LARGE SCALE GENOMIC DNA]</scope>
    <source>
        <strain evidence="17 18">4G11</strain>
    </source>
</reference>
<dbReference type="InterPro" id="IPR000014">
    <property type="entry name" value="PAS"/>
</dbReference>
<dbReference type="GO" id="GO:0005886">
    <property type="term" value="C:plasma membrane"/>
    <property type="evidence" value="ECO:0007669"/>
    <property type="project" value="UniProtKB-SubCell"/>
</dbReference>
<evidence type="ECO:0000256" key="12">
    <source>
        <dbReference type="ARBA" id="ARBA00023012"/>
    </source>
</evidence>
<comment type="subcellular location">
    <subcellularLocation>
        <location evidence="2">Cell membrane</location>
        <topology evidence="2">Multi-pass membrane protein</topology>
    </subcellularLocation>
</comment>
<evidence type="ECO:0000256" key="13">
    <source>
        <dbReference type="ARBA" id="ARBA00023136"/>
    </source>
</evidence>
<dbReference type="SMART" id="SM00387">
    <property type="entry name" value="HATPase_c"/>
    <property type="match status" value="1"/>
</dbReference>
<evidence type="ECO:0000256" key="4">
    <source>
        <dbReference type="ARBA" id="ARBA00022475"/>
    </source>
</evidence>
<dbReference type="GO" id="GO:0006355">
    <property type="term" value="P:regulation of DNA-templated transcription"/>
    <property type="evidence" value="ECO:0007669"/>
    <property type="project" value="InterPro"/>
</dbReference>
<keyword evidence="9 17" id="KW-0418">Kinase</keyword>
<dbReference type="OrthoDB" id="9776727at2"/>
<dbReference type="InterPro" id="IPR004358">
    <property type="entry name" value="Sig_transdc_His_kin-like_C"/>
</dbReference>
<feature type="transmembrane region" description="Helical" evidence="14">
    <location>
        <begin position="96"/>
        <end position="122"/>
    </location>
</feature>
<dbReference type="FunFam" id="1.10.287.130:FF:000107">
    <property type="entry name" value="Sensor histidine kinase YycG"/>
    <property type="match status" value="1"/>
</dbReference>
<dbReference type="PANTHER" id="PTHR43065:SF10">
    <property type="entry name" value="PEROXIDE STRESS-ACTIVATED HISTIDINE KINASE MAK3"/>
    <property type="match status" value="1"/>
</dbReference>
<dbReference type="Pfam" id="PF00989">
    <property type="entry name" value="PAS"/>
    <property type="match status" value="1"/>
</dbReference>
<evidence type="ECO:0000256" key="3">
    <source>
        <dbReference type="ARBA" id="ARBA00012438"/>
    </source>
</evidence>
<gene>
    <name evidence="17" type="ORF">BFP76_06225</name>
</gene>
<dbReference type="SUPFAM" id="SSF55785">
    <property type="entry name" value="PYP-like sensor domain (PAS domain)"/>
    <property type="match status" value="1"/>
</dbReference>
<evidence type="ECO:0000313" key="18">
    <source>
        <dbReference type="Proteomes" id="UP000231516"/>
    </source>
</evidence>
<dbReference type="InterPro" id="IPR003594">
    <property type="entry name" value="HATPase_dom"/>
</dbReference>
<dbReference type="Pfam" id="PF00672">
    <property type="entry name" value="HAMP"/>
    <property type="match status" value="1"/>
</dbReference>
<evidence type="ECO:0000256" key="14">
    <source>
        <dbReference type="SAM" id="Phobius"/>
    </source>
</evidence>
<dbReference type="InterPro" id="IPR045671">
    <property type="entry name" value="NtrY-like_N"/>
</dbReference>
<evidence type="ECO:0000256" key="1">
    <source>
        <dbReference type="ARBA" id="ARBA00000085"/>
    </source>
</evidence>
<evidence type="ECO:0000256" key="9">
    <source>
        <dbReference type="ARBA" id="ARBA00022777"/>
    </source>
</evidence>
<dbReference type="SMART" id="SM00304">
    <property type="entry name" value="HAMP"/>
    <property type="match status" value="1"/>
</dbReference>
<dbReference type="InterPro" id="IPR017232">
    <property type="entry name" value="NtrY"/>
</dbReference>
<keyword evidence="10" id="KW-0067">ATP-binding</keyword>
<dbReference type="Gene3D" id="3.30.565.10">
    <property type="entry name" value="Histidine kinase-like ATPase, C-terminal domain"/>
    <property type="match status" value="1"/>
</dbReference>
<dbReference type="PIRSF" id="PIRSF037532">
    <property type="entry name" value="STHK_NtrY"/>
    <property type="match status" value="1"/>
</dbReference>
<keyword evidence="8" id="KW-0547">Nucleotide-binding</keyword>
<dbReference type="SUPFAM" id="SSF55874">
    <property type="entry name" value="ATPase domain of HSP90 chaperone/DNA topoisomerase II/histidine kinase"/>
    <property type="match status" value="1"/>
</dbReference>
<keyword evidence="4" id="KW-1003">Cell membrane</keyword>
<evidence type="ECO:0000256" key="7">
    <source>
        <dbReference type="ARBA" id="ARBA00022692"/>
    </source>
</evidence>
<dbReference type="Proteomes" id="UP000231516">
    <property type="component" value="Unassembled WGS sequence"/>
</dbReference>
<dbReference type="Gene3D" id="1.10.287.130">
    <property type="match status" value="1"/>
</dbReference>
<feature type="transmembrane region" description="Helical" evidence="14">
    <location>
        <begin position="65"/>
        <end position="84"/>
    </location>
</feature>
<dbReference type="Pfam" id="PF02518">
    <property type="entry name" value="HATPase_c"/>
    <property type="match status" value="1"/>
</dbReference>
<feature type="transmembrane region" description="Helical" evidence="14">
    <location>
        <begin position="302"/>
        <end position="323"/>
    </location>
</feature>
<dbReference type="Gene3D" id="6.10.340.10">
    <property type="match status" value="1"/>
</dbReference>
<organism evidence="17 18">
    <name type="scientific">Paramylibacter kogurei</name>
    <dbReference type="NCBI Taxonomy" id="1889778"/>
    <lineage>
        <taxon>Bacteria</taxon>
        <taxon>Pseudomonadati</taxon>
        <taxon>Pseudomonadota</taxon>
        <taxon>Alphaproteobacteria</taxon>
        <taxon>Rhodobacterales</taxon>
        <taxon>Paracoccaceae</taxon>
        <taxon>Paramylibacter</taxon>
    </lineage>
</organism>
<dbReference type="AlphaFoldDB" id="A0A2G5K5G7"/>
<evidence type="ECO:0000256" key="6">
    <source>
        <dbReference type="ARBA" id="ARBA00022679"/>
    </source>
</evidence>
<evidence type="ECO:0000256" key="8">
    <source>
        <dbReference type="ARBA" id="ARBA00022741"/>
    </source>
</evidence>
<dbReference type="InterPro" id="IPR036890">
    <property type="entry name" value="HATPase_C_sf"/>
</dbReference>
<evidence type="ECO:0000313" key="17">
    <source>
        <dbReference type="EMBL" id="PIB24771.1"/>
    </source>
</evidence>
<evidence type="ECO:0000256" key="10">
    <source>
        <dbReference type="ARBA" id="ARBA00022840"/>
    </source>
</evidence>
<keyword evidence="7 14" id="KW-0812">Transmembrane</keyword>
<dbReference type="InterPro" id="IPR013767">
    <property type="entry name" value="PAS_fold"/>
</dbReference>
<dbReference type="SMART" id="SM00388">
    <property type="entry name" value="HisKA"/>
    <property type="match status" value="1"/>
</dbReference>
<dbReference type="InterPro" id="IPR036097">
    <property type="entry name" value="HisK_dim/P_sf"/>
</dbReference>
<dbReference type="SUPFAM" id="SSF158472">
    <property type="entry name" value="HAMP domain-like"/>
    <property type="match status" value="1"/>
</dbReference>
<dbReference type="InterPro" id="IPR003661">
    <property type="entry name" value="HisK_dim/P_dom"/>
</dbReference>
<evidence type="ECO:0000256" key="11">
    <source>
        <dbReference type="ARBA" id="ARBA00022989"/>
    </source>
</evidence>
<dbReference type="InterPro" id="IPR035965">
    <property type="entry name" value="PAS-like_dom_sf"/>
</dbReference>
<dbReference type="PRINTS" id="PR00344">
    <property type="entry name" value="BCTRLSENSOR"/>
</dbReference>
<keyword evidence="13 14" id="KW-0472">Membrane</keyword>
<keyword evidence="11 14" id="KW-1133">Transmembrane helix</keyword>
<dbReference type="CDD" id="cd00082">
    <property type="entry name" value="HisKA"/>
    <property type="match status" value="1"/>
</dbReference>
<evidence type="ECO:0000256" key="2">
    <source>
        <dbReference type="ARBA" id="ARBA00004651"/>
    </source>
</evidence>
<dbReference type="Gene3D" id="3.30.450.20">
    <property type="entry name" value="PAS domain"/>
    <property type="match status" value="1"/>
</dbReference>
<comment type="catalytic activity">
    <reaction evidence="1">
        <text>ATP + protein L-histidine = ADP + protein N-phospho-L-histidine.</text>
        <dbReference type="EC" id="2.7.13.3"/>
    </reaction>
</comment>
<dbReference type="PANTHER" id="PTHR43065">
    <property type="entry name" value="SENSOR HISTIDINE KINASE"/>
    <property type="match status" value="1"/>
</dbReference>
<protein>
    <recommendedName>
        <fullName evidence="3">histidine kinase</fullName>
        <ecNumber evidence="3">2.7.13.3</ecNumber>
    </recommendedName>
</protein>
<comment type="caution">
    <text evidence="17">The sequence shown here is derived from an EMBL/GenBank/DDBJ whole genome shotgun (WGS) entry which is preliminary data.</text>
</comment>
<dbReference type="EC" id="2.7.13.3" evidence="3"/>
<keyword evidence="5" id="KW-0597">Phosphoprotein</keyword>
<proteinExistence type="predicted"/>
<dbReference type="PROSITE" id="PS50109">
    <property type="entry name" value="HIS_KIN"/>
    <property type="match status" value="1"/>
</dbReference>
<dbReference type="InterPro" id="IPR005467">
    <property type="entry name" value="His_kinase_dom"/>
</dbReference>
<dbReference type="InterPro" id="IPR003660">
    <property type="entry name" value="HAMP_dom"/>
</dbReference>
<feature type="domain" description="Histidine kinase" evidence="15">
    <location>
        <begin position="515"/>
        <end position="741"/>
    </location>
</feature>
<dbReference type="CDD" id="cd06225">
    <property type="entry name" value="HAMP"/>
    <property type="match status" value="1"/>
</dbReference>
<dbReference type="Pfam" id="PF19312">
    <property type="entry name" value="NtrY_N"/>
    <property type="match status" value="1"/>
</dbReference>
<dbReference type="PROSITE" id="PS50885">
    <property type="entry name" value="HAMP"/>
    <property type="match status" value="1"/>
</dbReference>
<dbReference type="GO" id="GO:0000155">
    <property type="term" value="F:phosphorelay sensor kinase activity"/>
    <property type="evidence" value="ECO:0007669"/>
    <property type="project" value="InterPro"/>
</dbReference>
<evidence type="ECO:0000256" key="5">
    <source>
        <dbReference type="ARBA" id="ARBA00022553"/>
    </source>
</evidence>
<feature type="domain" description="HAMP" evidence="16">
    <location>
        <begin position="324"/>
        <end position="377"/>
    </location>
</feature>
<evidence type="ECO:0000259" key="16">
    <source>
        <dbReference type="PROSITE" id="PS50885"/>
    </source>
</evidence>
<dbReference type="EMBL" id="MDGM01000012">
    <property type="protein sequence ID" value="PIB24771.1"/>
    <property type="molecule type" value="Genomic_DNA"/>
</dbReference>
<dbReference type="Pfam" id="PF00512">
    <property type="entry name" value="HisKA"/>
    <property type="match status" value="1"/>
</dbReference>